<name>D8LM64_ECTSI</name>
<dbReference type="PROSITE" id="PS50042">
    <property type="entry name" value="CNMP_BINDING_3"/>
    <property type="match status" value="1"/>
</dbReference>
<organism evidence="9 10">
    <name type="scientific">Ectocarpus siliculosus</name>
    <name type="common">Brown alga</name>
    <name type="synonym">Conferva siliculosa</name>
    <dbReference type="NCBI Taxonomy" id="2880"/>
    <lineage>
        <taxon>Eukaryota</taxon>
        <taxon>Sar</taxon>
        <taxon>Stramenopiles</taxon>
        <taxon>Ochrophyta</taxon>
        <taxon>PX clade</taxon>
        <taxon>Phaeophyceae</taxon>
        <taxon>Ectocarpales</taxon>
        <taxon>Ectocarpaceae</taxon>
        <taxon>Ectocarpus</taxon>
    </lineage>
</organism>
<feature type="domain" description="Cyclic nucleotide-binding" evidence="8">
    <location>
        <begin position="484"/>
        <end position="533"/>
    </location>
</feature>
<evidence type="ECO:0000256" key="2">
    <source>
        <dbReference type="ARBA" id="ARBA00022692"/>
    </source>
</evidence>
<proteinExistence type="predicted"/>
<dbReference type="InParanoid" id="D8LM64"/>
<dbReference type="EMBL" id="FN649738">
    <property type="protein sequence ID" value="CBN79697.1"/>
    <property type="molecule type" value="Genomic_DNA"/>
</dbReference>
<evidence type="ECO:0000313" key="9">
    <source>
        <dbReference type="EMBL" id="CBN79697.1"/>
    </source>
</evidence>
<feature type="compositionally biased region" description="Acidic residues" evidence="6">
    <location>
        <begin position="600"/>
        <end position="614"/>
    </location>
</feature>
<dbReference type="AlphaFoldDB" id="D8LM64"/>
<dbReference type="Pfam" id="PF04144">
    <property type="entry name" value="SCAMP"/>
    <property type="match status" value="1"/>
</dbReference>
<comment type="subcellular location">
    <subcellularLocation>
        <location evidence="1">Membrane</location>
        <topology evidence="1">Multi-pass membrane protein</topology>
    </subcellularLocation>
</comment>
<feature type="compositionally biased region" description="Polar residues" evidence="6">
    <location>
        <begin position="46"/>
        <end position="57"/>
    </location>
</feature>
<dbReference type="GO" id="GO:0016020">
    <property type="term" value="C:membrane"/>
    <property type="evidence" value="ECO:0007669"/>
    <property type="project" value="UniProtKB-SubCell"/>
</dbReference>
<protein>
    <recommendedName>
        <fullName evidence="8">Cyclic nucleotide-binding domain-containing protein</fullName>
    </recommendedName>
</protein>
<reference evidence="9 10" key="1">
    <citation type="journal article" date="2010" name="Nature">
        <title>The Ectocarpus genome and the independent evolution of multicellularity in brown algae.</title>
        <authorList>
            <person name="Cock J.M."/>
            <person name="Sterck L."/>
            <person name="Rouze P."/>
            <person name="Scornet D."/>
            <person name="Allen A.E."/>
            <person name="Amoutzias G."/>
            <person name="Anthouard V."/>
            <person name="Artiguenave F."/>
            <person name="Aury J.M."/>
            <person name="Badger J.H."/>
            <person name="Beszteri B."/>
            <person name="Billiau K."/>
            <person name="Bonnet E."/>
            <person name="Bothwell J.H."/>
            <person name="Bowler C."/>
            <person name="Boyen C."/>
            <person name="Brownlee C."/>
            <person name="Carrano C.J."/>
            <person name="Charrier B."/>
            <person name="Cho G.Y."/>
            <person name="Coelho S.M."/>
            <person name="Collen J."/>
            <person name="Corre E."/>
            <person name="Da Silva C."/>
            <person name="Delage L."/>
            <person name="Delaroque N."/>
            <person name="Dittami S.M."/>
            <person name="Doulbeau S."/>
            <person name="Elias M."/>
            <person name="Farnham G."/>
            <person name="Gachon C.M."/>
            <person name="Gschloessl B."/>
            <person name="Heesch S."/>
            <person name="Jabbari K."/>
            <person name="Jubin C."/>
            <person name="Kawai H."/>
            <person name="Kimura K."/>
            <person name="Kloareg B."/>
            <person name="Kupper F.C."/>
            <person name="Lang D."/>
            <person name="Le Bail A."/>
            <person name="Leblanc C."/>
            <person name="Lerouge P."/>
            <person name="Lohr M."/>
            <person name="Lopez P.J."/>
            <person name="Martens C."/>
            <person name="Maumus F."/>
            <person name="Michel G."/>
            <person name="Miranda-Saavedra D."/>
            <person name="Morales J."/>
            <person name="Moreau H."/>
            <person name="Motomura T."/>
            <person name="Nagasato C."/>
            <person name="Napoli C.A."/>
            <person name="Nelson D.R."/>
            <person name="Nyvall-Collen P."/>
            <person name="Peters A.F."/>
            <person name="Pommier C."/>
            <person name="Potin P."/>
            <person name="Poulain J."/>
            <person name="Quesneville H."/>
            <person name="Read B."/>
            <person name="Rensing S.A."/>
            <person name="Ritter A."/>
            <person name="Rousvoal S."/>
            <person name="Samanta M."/>
            <person name="Samson G."/>
            <person name="Schroeder D.C."/>
            <person name="Segurens B."/>
            <person name="Strittmatter M."/>
            <person name="Tonon T."/>
            <person name="Tregear J.W."/>
            <person name="Valentin K."/>
            <person name="von Dassow P."/>
            <person name="Yamagishi T."/>
            <person name="Van de Peer Y."/>
            <person name="Wincker P."/>
        </authorList>
    </citation>
    <scope>NUCLEOTIDE SEQUENCE [LARGE SCALE GENOMIC DNA]</scope>
    <source>
        <strain evidence="10">Ec32 / CCAP1310/4</strain>
    </source>
</reference>
<feature type="compositionally biased region" description="Low complexity" evidence="6">
    <location>
        <begin position="619"/>
        <end position="628"/>
    </location>
</feature>
<keyword evidence="3 7" id="KW-1133">Transmembrane helix</keyword>
<accession>D8LM64</accession>
<dbReference type="GO" id="GO:0015031">
    <property type="term" value="P:protein transport"/>
    <property type="evidence" value="ECO:0007669"/>
    <property type="project" value="InterPro"/>
</dbReference>
<dbReference type="Proteomes" id="UP000002630">
    <property type="component" value="Linkage Group LG13"/>
</dbReference>
<feature type="transmembrane region" description="Helical" evidence="7">
    <location>
        <begin position="133"/>
        <end position="158"/>
    </location>
</feature>
<evidence type="ECO:0000259" key="8">
    <source>
        <dbReference type="PROSITE" id="PS50042"/>
    </source>
</evidence>
<feature type="region of interest" description="Disordered" evidence="6">
    <location>
        <begin position="543"/>
        <end position="628"/>
    </location>
</feature>
<evidence type="ECO:0000256" key="4">
    <source>
        <dbReference type="ARBA" id="ARBA00023136"/>
    </source>
</evidence>
<evidence type="ECO:0000256" key="1">
    <source>
        <dbReference type="ARBA" id="ARBA00004141"/>
    </source>
</evidence>
<dbReference type="InterPro" id="IPR018490">
    <property type="entry name" value="cNMP-bd_dom_sf"/>
</dbReference>
<dbReference type="OrthoDB" id="10473578at2759"/>
<evidence type="ECO:0000256" key="3">
    <source>
        <dbReference type="ARBA" id="ARBA00022989"/>
    </source>
</evidence>
<sequence>MVLGGKKGRQPVPDHDDGGAYDAMESGSQASRSRLNRQSYGGGRSSTGYAASETSDISAGPEKWRRVRRGAHVSYQPFDVEDYQDAASDEDGDIPMQFPPISETADDRKNWPKSCPFLHMKFEEMAIKDKRKFIWLAYNFWHFLVWTLLFNMCAAVVTSLISPSPKEDQVFFAFLLAFIGFWWFFFGHFRLLYHAMRYRKNGLYLLHQLETTVLFFIAVYQIFSAMGNMTQLLAPLAPGSAVPVRQNPMAGVILLGIASGLWFVVLMFCFYFIRKVHYYKNLPLSIERDIYRKEFSAIHPEPKKKCSTMITDLFREKLDKAHPPTKCGMLQGKDLWLQGMITLETLYVEYRADVHVFDHLVHERFSYQDVLAIKTSGKSNITFQLVHPTKRHLEDLEMEFDFSDKEVRDKLYKVATKLWRRVGRNSDLLTRERADKLKKMRKVGRAADIDDENPDLVEAFNKARRMETRERLNDHMVTYKDWQRILETVKIHVLTAGQNLVDTGDDFTRIYHVAQGKIEVNEILEIAGGASFGTGSTMGGSIGMGGKPVDSREQQSYAKALAKRKPGTGLTQADLEEKLDSEPLEYEDPNEGVAMTAMGQEDDSGSSEEEESDDDKSSAESSDSGNSDFSSDIYSLTLNETGPEMVVLGTLRKDDIFGVVPFLLAKDGEAPKSGLTFTAKDPITVVFSIDTAVLKTDILKPKKDITAAFHKYLAVILGERTEAAEDAMFTRKVHEKRLEAAREEEKMLEAKRQFEEEQGPGADKAQIKSTKAAIGATAKDQAVRNMFSFSASETILGEFAKTRYTYFDQEEKKEVRIQGTFYITDHYFAFVGKKTVDLSHLEINRQFRDVMRHDEVITIKRHTKSTKALVFTDIGQGRKMLEAKTEAERDNLYAQCNSRWKSEDEVTSREMRKVLRRKMTRLSLDHLNQAETMTQKGIGALMTDMSEREKKTLFAGSVPIGLNRNQEHVSNVLDSGKAMDRVVFQEIHSGEIFGFDSFLTGSPAYSSIVVDSEKAVVRSCTKDQIVARLREDRKLAAKFYRIAAVSIASRLAEISPLDIYL</sequence>
<dbReference type="InterPro" id="IPR000595">
    <property type="entry name" value="cNMP-bd_dom"/>
</dbReference>
<dbReference type="EMBL" id="FN648584">
    <property type="protein sequence ID" value="CBN79697.1"/>
    <property type="molecule type" value="Genomic_DNA"/>
</dbReference>
<feature type="compositionally biased region" description="Polar residues" evidence="6">
    <location>
        <begin position="26"/>
        <end position="39"/>
    </location>
</feature>
<dbReference type="SUPFAM" id="SSF51206">
    <property type="entry name" value="cAMP-binding domain-like"/>
    <property type="match status" value="2"/>
</dbReference>
<feature type="transmembrane region" description="Helical" evidence="7">
    <location>
        <begin position="213"/>
        <end position="237"/>
    </location>
</feature>
<keyword evidence="2 7" id="KW-0812">Transmembrane</keyword>
<feature type="transmembrane region" description="Helical" evidence="7">
    <location>
        <begin position="170"/>
        <end position="193"/>
    </location>
</feature>
<keyword evidence="4 7" id="KW-0472">Membrane</keyword>
<evidence type="ECO:0000256" key="6">
    <source>
        <dbReference type="SAM" id="MobiDB-lite"/>
    </source>
</evidence>
<gene>
    <name evidence="9" type="ORF">Esi_0388_0005</name>
</gene>
<keyword evidence="10" id="KW-1185">Reference proteome</keyword>
<feature type="coiled-coil region" evidence="5">
    <location>
        <begin position="731"/>
        <end position="758"/>
    </location>
</feature>
<evidence type="ECO:0000256" key="7">
    <source>
        <dbReference type="SAM" id="Phobius"/>
    </source>
</evidence>
<feature type="region of interest" description="Disordered" evidence="6">
    <location>
        <begin position="1"/>
        <end position="63"/>
    </location>
</feature>
<evidence type="ECO:0000256" key="5">
    <source>
        <dbReference type="SAM" id="Coils"/>
    </source>
</evidence>
<evidence type="ECO:0000313" key="10">
    <source>
        <dbReference type="Proteomes" id="UP000002630"/>
    </source>
</evidence>
<keyword evidence="5" id="KW-0175">Coiled coil</keyword>
<feature type="transmembrane region" description="Helical" evidence="7">
    <location>
        <begin position="249"/>
        <end position="273"/>
    </location>
</feature>
<dbReference type="InterPro" id="IPR007273">
    <property type="entry name" value="SCAMP"/>
</dbReference>